<dbReference type="Gene3D" id="3.40.50.150">
    <property type="entry name" value="Vaccinia Virus protein VP39"/>
    <property type="match status" value="1"/>
</dbReference>
<name>A0A7R9AA15_9CRUS</name>
<accession>A0A7R9AA15</accession>
<dbReference type="InterPro" id="IPR050362">
    <property type="entry name" value="Cation-dep_OMT"/>
</dbReference>
<evidence type="ECO:0000256" key="3">
    <source>
        <dbReference type="ARBA" id="ARBA00022691"/>
    </source>
</evidence>
<dbReference type="EMBL" id="CAJPEV010002768">
    <property type="protein sequence ID" value="CAG0897975.1"/>
    <property type="molecule type" value="Genomic_DNA"/>
</dbReference>
<keyword evidence="1" id="KW-0489">Methyltransferase</keyword>
<evidence type="ECO:0000313" key="5">
    <source>
        <dbReference type="EMBL" id="CAD7250281.1"/>
    </source>
</evidence>
<evidence type="ECO:0000256" key="2">
    <source>
        <dbReference type="ARBA" id="ARBA00022679"/>
    </source>
</evidence>
<dbReference type="SUPFAM" id="SSF53335">
    <property type="entry name" value="S-adenosyl-L-methionine-dependent methyltransferases"/>
    <property type="match status" value="1"/>
</dbReference>
<dbReference type="GO" id="GO:0008757">
    <property type="term" value="F:S-adenosylmethionine-dependent methyltransferase activity"/>
    <property type="evidence" value="ECO:0007669"/>
    <property type="project" value="TreeGrafter"/>
</dbReference>
<evidence type="ECO:0000313" key="6">
    <source>
        <dbReference type="Proteomes" id="UP000677054"/>
    </source>
</evidence>
<dbReference type="EMBL" id="LR902285">
    <property type="protein sequence ID" value="CAD7250281.1"/>
    <property type="molecule type" value="Genomic_DNA"/>
</dbReference>
<evidence type="ECO:0000256" key="1">
    <source>
        <dbReference type="ARBA" id="ARBA00022603"/>
    </source>
</evidence>
<comment type="similarity">
    <text evidence="4">Belongs to the class I-like SAM-binding methyltransferase superfamily. Cation-dependent O-methyltransferase family.</text>
</comment>
<dbReference type="GO" id="GO:0008171">
    <property type="term" value="F:O-methyltransferase activity"/>
    <property type="evidence" value="ECO:0007669"/>
    <property type="project" value="InterPro"/>
</dbReference>
<dbReference type="AlphaFoldDB" id="A0A7R9AA15"/>
<protein>
    <recommendedName>
        <fullName evidence="7">O-methyltransferase</fullName>
    </recommendedName>
</protein>
<evidence type="ECO:0000256" key="4">
    <source>
        <dbReference type="ARBA" id="ARBA00023453"/>
    </source>
</evidence>
<keyword evidence="3" id="KW-0949">S-adenosyl-L-methionine</keyword>
<dbReference type="Proteomes" id="UP000677054">
    <property type="component" value="Unassembled WGS sequence"/>
</dbReference>
<dbReference type="InterPro" id="IPR002935">
    <property type="entry name" value="SAM_O-MeTrfase"/>
</dbReference>
<keyword evidence="2" id="KW-0808">Transferase</keyword>
<gene>
    <name evidence="5" type="ORF">DSTB1V02_LOCUS10061</name>
</gene>
<dbReference type="GO" id="GO:0032259">
    <property type="term" value="P:methylation"/>
    <property type="evidence" value="ECO:0007669"/>
    <property type="project" value="UniProtKB-KW"/>
</dbReference>
<evidence type="ECO:0008006" key="7">
    <source>
        <dbReference type="Google" id="ProtNLM"/>
    </source>
</evidence>
<dbReference type="InterPro" id="IPR029063">
    <property type="entry name" value="SAM-dependent_MTases_sf"/>
</dbReference>
<reference evidence="5" key="1">
    <citation type="submission" date="2020-11" db="EMBL/GenBank/DDBJ databases">
        <authorList>
            <person name="Tran Van P."/>
        </authorList>
    </citation>
    <scope>NUCLEOTIDE SEQUENCE</scope>
</reference>
<dbReference type="PANTHER" id="PTHR10509:SF14">
    <property type="entry name" value="CAFFEOYL-COA O-METHYLTRANSFERASE 3-RELATED"/>
    <property type="match status" value="1"/>
</dbReference>
<organism evidence="5">
    <name type="scientific">Darwinula stevensoni</name>
    <dbReference type="NCBI Taxonomy" id="69355"/>
    <lineage>
        <taxon>Eukaryota</taxon>
        <taxon>Metazoa</taxon>
        <taxon>Ecdysozoa</taxon>
        <taxon>Arthropoda</taxon>
        <taxon>Crustacea</taxon>
        <taxon>Oligostraca</taxon>
        <taxon>Ostracoda</taxon>
        <taxon>Podocopa</taxon>
        <taxon>Podocopida</taxon>
        <taxon>Darwinulocopina</taxon>
        <taxon>Darwinuloidea</taxon>
        <taxon>Darwinulidae</taxon>
        <taxon>Darwinula</taxon>
    </lineage>
</organism>
<dbReference type="Pfam" id="PF01596">
    <property type="entry name" value="Methyltransf_3"/>
    <property type="match status" value="1"/>
</dbReference>
<sequence>MQTETKQRRYPPHTFMDVMEDNLQKALELLENVEIPEEARDLIRKTHVIARDVYPYSEKYSTQPSPILKGIWERTMGEDWKGLHAEGKISYIPSPIMMTDSTEGKRFSRFVSYTITSLGGLLQMLVKVTGAKNCLEVGMFTGFSTLSMAEALPEDGRVVSLELEPFFEEYNRRNAFDKSPHGHKIHVRIGNARDILEELAEEKMQFDLAFLDADKKSYQKYFEVILPIRDGVALVCRRDQ</sequence>
<dbReference type="OrthoDB" id="10251242at2759"/>
<proteinExistence type="inferred from homology"/>
<keyword evidence="6" id="KW-1185">Reference proteome</keyword>
<dbReference type="PANTHER" id="PTHR10509">
    <property type="entry name" value="O-METHYLTRANSFERASE-RELATED"/>
    <property type="match status" value="1"/>
</dbReference>
<dbReference type="PROSITE" id="PS51682">
    <property type="entry name" value="SAM_OMT_I"/>
    <property type="match status" value="1"/>
</dbReference>